<keyword evidence="3" id="KW-1185">Reference proteome</keyword>
<accession>A0A517PDZ4</accession>
<gene>
    <name evidence="2" type="ORF">CA12_37150</name>
</gene>
<dbReference type="RefSeq" id="WP_165700854.1">
    <property type="nucleotide sequence ID" value="NZ_CP036265.1"/>
</dbReference>
<feature type="compositionally biased region" description="Low complexity" evidence="1">
    <location>
        <begin position="683"/>
        <end position="705"/>
    </location>
</feature>
<evidence type="ECO:0000313" key="2">
    <source>
        <dbReference type="EMBL" id="QDT17587.1"/>
    </source>
</evidence>
<dbReference type="AlphaFoldDB" id="A0A517PDZ4"/>
<evidence type="ECO:0008006" key="4">
    <source>
        <dbReference type="Google" id="ProtNLM"/>
    </source>
</evidence>
<protein>
    <recommendedName>
        <fullName evidence="4">Tetratricopeptide repeat protein</fullName>
    </recommendedName>
</protein>
<proteinExistence type="predicted"/>
<dbReference type="SUPFAM" id="SSF48452">
    <property type="entry name" value="TPR-like"/>
    <property type="match status" value="1"/>
</dbReference>
<organism evidence="2 3">
    <name type="scientific">Alienimonas californiensis</name>
    <dbReference type="NCBI Taxonomy" id="2527989"/>
    <lineage>
        <taxon>Bacteria</taxon>
        <taxon>Pseudomonadati</taxon>
        <taxon>Planctomycetota</taxon>
        <taxon>Planctomycetia</taxon>
        <taxon>Planctomycetales</taxon>
        <taxon>Planctomycetaceae</taxon>
        <taxon>Alienimonas</taxon>
    </lineage>
</organism>
<name>A0A517PDZ4_9PLAN</name>
<feature type="region of interest" description="Disordered" evidence="1">
    <location>
        <begin position="679"/>
        <end position="726"/>
    </location>
</feature>
<dbReference type="Pfam" id="PF14559">
    <property type="entry name" value="TPR_19"/>
    <property type="match status" value="1"/>
</dbReference>
<dbReference type="Proteomes" id="UP000318741">
    <property type="component" value="Chromosome"/>
</dbReference>
<dbReference type="Gene3D" id="1.25.40.10">
    <property type="entry name" value="Tetratricopeptide repeat domain"/>
    <property type="match status" value="1"/>
</dbReference>
<reference evidence="2 3" key="1">
    <citation type="submission" date="2019-02" db="EMBL/GenBank/DDBJ databases">
        <title>Deep-cultivation of Planctomycetes and their phenomic and genomic characterization uncovers novel biology.</title>
        <authorList>
            <person name="Wiegand S."/>
            <person name="Jogler M."/>
            <person name="Boedeker C."/>
            <person name="Pinto D."/>
            <person name="Vollmers J."/>
            <person name="Rivas-Marin E."/>
            <person name="Kohn T."/>
            <person name="Peeters S.H."/>
            <person name="Heuer A."/>
            <person name="Rast P."/>
            <person name="Oberbeckmann S."/>
            <person name="Bunk B."/>
            <person name="Jeske O."/>
            <person name="Meyerdierks A."/>
            <person name="Storesund J.E."/>
            <person name="Kallscheuer N."/>
            <person name="Luecker S."/>
            <person name="Lage O.M."/>
            <person name="Pohl T."/>
            <person name="Merkel B.J."/>
            <person name="Hornburger P."/>
            <person name="Mueller R.-W."/>
            <person name="Bruemmer F."/>
            <person name="Labrenz M."/>
            <person name="Spormann A.M."/>
            <person name="Op den Camp H."/>
            <person name="Overmann J."/>
            <person name="Amann R."/>
            <person name="Jetten M.S.M."/>
            <person name="Mascher T."/>
            <person name="Medema M.H."/>
            <person name="Devos D.P."/>
            <person name="Kaster A.-K."/>
            <person name="Ovreas L."/>
            <person name="Rohde M."/>
            <person name="Galperin M.Y."/>
            <person name="Jogler C."/>
        </authorList>
    </citation>
    <scope>NUCLEOTIDE SEQUENCE [LARGE SCALE GENOMIC DNA]</scope>
    <source>
        <strain evidence="2 3">CA12</strain>
    </source>
</reference>
<dbReference type="KEGG" id="acaf:CA12_37150"/>
<dbReference type="InterPro" id="IPR011990">
    <property type="entry name" value="TPR-like_helical_dom_sf"/>
</dbReference>
<evidence type="ECO:0000313" key="3">
    <source>
        <dbReference type="Proteomes" id="UP000318741"/>
    </source>
</evidence>
<evidence type="ECO:0000256" key="1">
    <source>
        <dbReference type="SAM" id="MobiDB-lite"/>
    </source>
</evidence>
<sequence length="726" mass="79359">MAADAYAPCPYCLGTGRKRKFCRCTAVEADMAAIGKLRERGQTAKALEKLADLDEKHPHTPAVASTRATLLVNDGQPGRAVEILEAGLAEDPTNALMLALHASASLAARGFAASRQPIWRAFRKSVQFYPDLVSGMAAAAANDLYNRRRYPAAREHLACALRFATQERKQNLFMRLMEFDGNAEIPYPLRSVHPLKDVQGEGEAAENAAKARRIAESGCYGAAADRYAAAASDLPGNAAVRANVGYCRAFDGDHKAASGALRKAAEAESNFELAAEHEAIAQLLALTEEGGTVDLKERVYIPENVARLLSDLDDHPRFHRLPADPDPDDVPPDAVYELLDRPLPESSEGLTADNVPNVVGELSIFAQAPEGAGVEGPRAALSTFEGEEWEAATALLDEIALPIAPDGEQPTDDEDGRYGLPREMWGLRWRWAFPNGVSLRRRRELESEEWNRRITETWPETPLEALGGKTPNEAKGDETLAKPLAGALYVLDAVCDRGRYELDLNALREQFGLPQIELVEAPADAVLNSYSILQLQRADLAKLDDRQLLTALNRILLVHPSRLLRAALTEALGRESLKGQFDRQRAYHTLGELARDRYDYAEAFEWLEKGRDEAQQGENAFEAVFRWETRELALRLETPDDPALMPLIERLDRYYGPKLPQFRPYLLQILAAHEVTPPRSLGSAAASDASAEPGDPDGGTTSPGGVWTPDAAAAGGASKKLWVPGS</sequence>
<dbReference type="EMBL" id="CP036265">
    <property type="protein sequence ID" value="QDT17587.1"/>
    <property type="molecule type" value="Genomic_DNA"/>
</dbReference>